<dbReference type="InterPro" id="IPR050863">
    <property type="entry name" value="CenT-Element_Derived"/>
</dbReference>
<dbReference type="EMBL" id="KV441390">
    <property type="protein sequence ID" value="PQM43479.1"/>
    <property type="molecule type" value="Genomic_DNA"/>
</dbReference>
<dbReference type="PANTHER" id="PTHR19303:SF74">
    <property type="entry name" value="POGO TRANSPOSABLE ELEMENT WITH KRAB DOMAIN"/>
    <property type="match status" value="1"/>
</dbReference>
<reference evidence="2" key="1">
    <citation type="submission" date="2016-03" db="EMBL/GenBank/DDBJ databases">
        <title>Updated assembly of Pseudogymnoascus destructans, the fungus causing white-nose syndrome of bats.</title>
        <authorList>
            <person name="Palmer J.M."/>
            <person name="Drees K.P."/>
            <person name="Foster J.T."/>
            <person name="Lindner D.L."/>
        </authorList>
    </citation>
    <scope>NUCLEOTIDE SEQUENCE [LARGE SCALE GENOMIC DNA]</scope>
    <source>
        <strain evidence="2">20631-21</strain>
    </source>
</reference>
<dbReference type="Pfam" id="PF03184">
    <property type="entry name" value="DDE_1"/>
    <property type="match status" value="1"/>
</dbReference>
<dbReference type="InterPro" id="IPR004875">
    <property type="entry name" value="DDE_SF_endonuclease_dom"/>
</dbReference>
<name>A0A2P6FGI4_9PEZI</name>
<dbReference type="PANTHER" id="PTHR19303">
    <property type="entry name" value="TRANSPOSON"/>
    <property type="match status" value="1"/>
</dbReference>
<organism evidence="2">
    <name type="scientific">Pseudogymnoascus destructans</name>
    <dbReference type="NCBI Taxonomy" id="655981"/>
    <lineage>
        <taxon>Eukaryota</taxon>
        <taxon>Fungi</taxon>
        <taxon>Dikarya</taxon>
        <taxon>Ascomycota</taxon>
        <taxon>Pezizomycotina</taxon>
        <taxon>Leotiomycetes</taxon>
        <taxon>Thelebolales</taxon>
        <taxon>Thelebolaceae</taxon>
        <taxon>Pseudogymnoascus</taxon>
    </lineage>
</organism>
<dbReference type="OrthoDB" id="3439494at2759"/>
<evidence type="ECO:0000313" key="2">
    <source>
        <dbReference type="EMBL" id="PQM43479.1"/>
    </source>
</evidence>
<dbReference type="AlphaFoldDB" id="A0A2P6FGI4"/>
<sequence>MDSWYHANLQGTELIMLSDTGFSNSQLALRWLEHFSEHTPSEETKVLLLDSHVSHTSDDFVIMAVNHNIIIYTFPSHLTHILQPLDVWIFQPYKHWHREAVLAAIRDMDVTYDLQSFMRDLTKMWLQTFKESTIISAFQKAGI</sequence>
<protein>
    <recommendedName>
        <fullName evidence="1">DDE-1 domain-containing protein</fullName>
    </recommendedName>
</protein>
<dbReference type="GO" id="GO:0003677">
    <property type="term" value="F:DNA binding"/>
    <property type="evidence" value="ECO:0007669"/>
    <property type="project" value="TreeGrafter"/>
</dbReference>
<dbReference type="RefSeq" id="XP_024328787.1">
    <property type="nucleotide sequence ID" value="XM_024473019.1"/>
</dbReference>
<evidence type="ECO:0000259" key="1">
    <source>
        <dbReference type="Pfam" id="PF03184"/>
    </source>
</evidence>
<dbReference type="GO" id="GO:0005634">
    <property type="term" value="C:nucleus"/>
    <property type="evidence" value="ECO:0007669"/>
    <property type="project" value="TreeGrafter"/>
</dbReference>
<dbReference type="GeneID" id="36292636"/>
<gene>
    <name evidence="2" type="ORF">VC83_09606</name>
</gene>
<accession>A0A2P6FGI4</accession>
<proteinExistence type="predicted"/>
<dbReference type="VEuPathDB" id="FungiDB:GMDG_07424"/>
<dbReference type="Proteomes" id="UP000077154">
    <property type="component" value="Unassembled WGS sequence"/>
</dbReference>
<feature type="domain" description="DDE-1" evidence="1">
    <location>
        <begin position="18"/>
        <end position="138"/>
    </location>
</feature>